<dbReference type="InterPro" id="IPR036388">
    <property type="entry name" value="WH-like_DNA-bd_sf"/>
</dbReference>
<dbReference type="Proteomes" id="UP000067598">
    <property type="component" value="Unassembled WGS sequence"/>
</dbReference>
<dbReference type="EMBL" id="LJGP01000047">
    <property type="protein sequence ID" value="KWU03021.1"/>
    <property type="molecule type" value="Genomic_DNA"/>
</dbReference>
<dbReference type="Gene3D" id="1.10.10.10">
    <property type="entry name" value="Winged helix-like DNA-binding domain superfamily/Winged helix DNA-binding domain"/>
    <property type="match status" value="1"/>
</dbReference>
<reference evidence="1 2" key="1">
    <citation type="journal article" date="2016" name="Microbiology (Mosc.)">
        <title>Comparison of Lactobacillus crispatus isolates from Lactobacillus-dominated vaginal microbiomes with isolates from microbiomes containing bacterial vaginosis-associated bacteria.</title>
        <authorList>
            <person name="Abdelmaksoud A.A."/>
            <person name="Koparde V.N."/>
            <person name="Sheth N.U."/>
            <person name="Serrano M.G."/>
            <person name="Glascock A.L."/>
            <person name="Fettweis J.M."/>
            <person name="Strauss Iii J.F."/>
            <person name="Buck G.A."/>
            <person name="Jefferson K.K."/>
        </authorList>
    </citation>
    <scope>NUCLEOTIDE SEQUENCE [LARGE SCALE GENOMIC DNA]</scope>
    <source>
        <strain evidence="1 2">VMC3</strain>
    </source>
</reference>
<protein>
    <submittedName>
        <fullName evidence="1">Transcriptional regulator</fullName>
    </submittedName>
</protein>
<proteinExistence type="predicted"/>
<accession>A0A120DHU7</accession>
<dbReference type="PANTHER" id="PTHR33204">
    <property type="entry name" value="TRANSCRIPTIONAL REGULATOR, MARR FAMILY"/>
    <property type="match status" value="1"/>
</dbReference>
<sequence length="115" mass="13120">MQVTLDVIGGKCKPLILHYLQENGTKHYSEILRYLDSAPKKTLTAQLRGLEADKIIKRTVIPTVPVQVKYSITDYGKTLFPILDIMCAWGYVNQTNYNVKHPTCPINEQTKQVKE</sequence>
<dbReference type="InterPro" id="IPR036390">
    <property type="entry name" value="WH_DNA-bd_sf"/>
</dbReference>
<dbReference type="PANTHER" id="PTHR33204:SF29">
    <property type="entry name" value="TRANSCRIPTIONAL REGULATOR"/>
    <property type="match status" value="1"/>
</dbReference>
<organism evidence="1 2">
    <name type="scientific">Lactobacillus crispatus</name>
    <dbReference type="NCBI Taxonomy" id="47770"/>
    <lineage>
        <taxon>Bacteria</taxon>
        <taxon>Bacillati</taxon>
        <taxon>Bacillota</taxon>
        <taxon>Bacilli</taxon>
        <taxon>Lactobacillales</taxon>
        <taxon>Lactobacillaceae</taxon>
        <taxon>Lactobacillus</taxon>
    </lineage>
</organism>
<dbReference type="InterPro" id="IPR002577">
    <property type="entry name" value="HTH_HxlR"/>
</dbReference>
<dbReference type="SUPFAM" id="SSF46785">
    <property type="entry name" value="Winged helix' DNA-binding domain"/>
    <property type="match status" value="1"/>
</dbReference>
<comment type="caution">
    <text evidence="1">The sequence shown here is derived from an EMBL/GenBank/DDBJ whole genome shotgun (WGS) entry which is preliminary data.</text>
</comment>
<dbReference type="PROSITE" id="PS51118">
    <property type="entry name" value="HTH_HXLR"/>
    <property type="match status" value="1"/>
</dbReference>
<evidence type="ECO:0000313" key="2">
    <source>
        <dbReference type="Proteomes" id="UP000067598"/>
    </source>
</evidence>
<name>A0A120DHU7_9LACO</name>
<dbReference type="RefSeq" id="WP_060462507.1">
    <property type="nucleotide sequence ID" value="NZ_AP025162.1"/>
</dbReference>
<dbReference type="PATRIC" id="fig|47770.28.peg.1455"/>
<dbReference type="Pfam" id="PF01638">
    <property type="entry name" value="HxlR"/>
    <property type="match status" value="1"/>
</dbReference>
<gene>
    <name evidence="1" type="ORF">AEL95_09670</name>
</gene>
<dbReference type="AlphaFoldDB" id="A0A120DHU7"/>
<evidence type="ECO:0000313" key="1">
    <source>
        <dbReference type="EMBL" id="KWU03021.1"/>
    </source>
</evidence>